<comment type="caution">
    <text evidence="1">The sequence shown here is derived from an EMBL/GenBank/DDBJ whole genome shotgun (WGS) entry which is preliminary data.</text>
</comment>
<evidence type="ECO:0000313" key="2">
    <source>
        <dbReference type="Proteomes" id="UP001208649"/>
    </source>
</evidence>
<evidence type="ECO:0000313" key="1">
    <source>
        <dbReference type="EMBL" id="MCU7616491.1"/>
    </source>
</evidence>
<protein>
    <submittedName>
        <fullName evidence="1">Uncharacterized protein</fullName>
    </submittedName>
</protein>
<organism evidence="1 2">
    <name type="scientific">Chryseobacterium edaphi</name>
    <dbReference type="NCBI Taxonomy" id="2976532"/>
    <lineage>
        <taxon>Bacteria</taxon>
        <taxon>Pseudomonadati</taxon>
        <taxon>Bacteroidota</taxon>
        <taxon>Flavobacteriia</taxon>
        <taxon>Flavobacteriales</taxon>
        <taxon>Weeksellaceae</taxon>
        <taxon>Chryseobacterium group</taxon>
        <taxon>Chryseobacterium</taxon>
    </lineage>
</organism>
<keyword evidence="2" id="KW-1185">Reference proteome</keyword>
<name>A0ABT2W2P3_9FLAO</name>
<reference evidence="2" key="1">
    <citation type="submission" date="2023-07" db="EMBL/GenBank/DDBJ databases">
        <title>Chryseobacterium sp. strain PBS4-4 Genome sequencing and assembly.</title>
        <authorList>
            <person name="Jung Y."/>
        </authorList>
    </citation>
    <scope>NUCLEOTIDE SEQUENCE [LARGE SCALE GENOMIC DNA]</scope>
    <source>
        <strain evidence="2">PBS4-4</strain>
    </source>
</reference>
<gene>
    <name evidence="1" type="ORF">NZ698_04725</name>
</gene>
<proteinExistence type="predicted"/>
<sequence>MKIILGTLILISATFSAQEKKADTTKRSYYFKSEKLPQLLSKNQKDILKKDSIKQLGNIYKMPVAKPKDTSVYLSLKEADKDYSKYKILNSIAPEPSKKEIKK</sequence>
<dbReference type="RefSeq" id="WP_263001936.1">
    <property type="nucleotide sequence ID" value="NZ_JAOTEM010000001.1"/>
</dbReference>
<dbReference type="Proteomes" id="UP001208649">
    <property type="component" value="Unassembled WGS sequence"/>
</dbReference>
<dbReference type="EMBL" id="JAOTEM010000001">
    <property type="protein sequence ID" value="MCU7616491.1"/>
    <property type="molecule type" value="Genomic_DNA"/>
</dbReference>
<accession>A0ABT2W2P3</accession>